<dbReference type="SUPFAM" id="SSF52821">
    <property type="entry name" value="Rhodanese/Cell cycle control phosphatase"/>
    <property type="match status" value="1"/>
</dbReference>
<organism evidence="3">
    <name type="scientific">Porphyridium purpureum</name>
    <name type="common">Red alga</name>
    <name type="synonym">Porphyridium cruentum</name>
    <dbReference type="NCBI Taxonomy" id="35688"/>
    <lineage>
        <taxon>Eukaryota</taxon>
        <taxon>Rhodophyta</taxon>
        <taxon>Bangiophyceae</taxon>
        <taxon>Porphyridiales</taxon>
        <taxon>Porphyridiaceae</taxon>
        <taxon>Porphyridium</taxon>
    </lineage>
</organism>
<keyword evidence="1" id="KW-1133">Transmembrane helix</keyword>
<gene>
    <name evidence="3" type="primary">moeB</name>
</gene>
<geneLocation type="chloroplast" evidence="3"/>
<keyword evidence="1" id="KW-0812">Transmembrane</keyword>
<dbReference type="InterPro" id="IPR035985">
    <property type="entry name" value="Ubiquitin-activating_enz"/>
</dbReference>
<reference evidence="3" key="1">
    <citation type="journal article" date="2014" name="J. Plant Res.">
        <title>Analysis of the complete plastid genome of the unicellular red alga Porphyridium purpureum.</title>
        <authorList>
            <person name="Tajima N."/>
            <person name="Sato S."/>
            <person name="Maruyama F."/>
            <person name="Kurokawa K."/>
            <person name="Ohta H."/>
            <person name="Tabata S."/>
            <person name="Sekine K."/>
            <person name="Moriyama T."/>
            <person name="Sato N."/>
        </authorList>
    </citation>
    <scope>NUCLEOTIDE SEQUENCE</scope>
</reference>
<dbReference type="GO" id="GO:0061503">
    <property type="term" value="F:tRNA threonylcarbamoyladenosine dehydratase"/>
    <property type="evidence" value="ECO:0007669"/>
    <property type="project" value="TreeGrafter"/>
</dbReference>
<evidence type="ECO:0000259" key="2">
    <source>
        <dbReference type="Pfam" id="PF00899"/>
    </source>
</evidence>
<dbReference type="AlphaFoldDB" id="W0RYP3"/>
<keyword evidence="1" id="KW-0472">Membrane</keyword>
<evidence type="ECO:0000256" key="1">
    <source>
        <dbReference type="SAM" id="Phobius"/>
    </source>
</evidence>
<protein>
    <submittedName>
        <fullName evidence="3">Molybdopterin biosynthesis protein</fullName>
    </submittedName>
</protein>
<accession>W0RYP3</accession>
<feature type="transmembrane region" description="Helical" evidence="1">
    <location>
        <begin position="39"/>
        <end position="60"/>
    </location>
</feature>
<name>W0RYP3_PORPP</name>
<dbReference type="PANTHER" id="PTHR43267:SF1">
    <property type="entry name" value="TRNA THREONYLCARBAMOYLADENOSINE DEHYDRATASE"/>
    <property type="match status" value="1"/>
</dbReference>
<dbReference type="InterPro" id="IPR045886">
    <property type="entry name" value="ThiF/MoeB/HesA"/>
</dbReference>
<keyword evidence="3" id="KW-0150">Chloroplast</keyword>
<dbReference type="InterPro" id="IPR036873">
    <property type="entry name" value="Rhodanese-like_dom_sf"/>
</dbReference>
<dbReference type="RefSeq" id="YP_008965710.1">
    <property type="nucleotide sequence ID" value="NC_023133.1"/>
</dbReference>
<dbReference type="CDD" id="cd00757">
    <property type="entry name" value="ThiF_MoeB_HesA_family"/>
    <property type="match status" value="1"/>
</dbReference>
<sequence>MINLKNIQLSDEERKRYMRHLNLSLVKQQGQTRIMSAKILFIGAGGLASSSLLYLAAAGIKTIGIIDNDFVEISNLQRQVIHSEKTVGMLKAISAKDSIKGLNHNCQVKAYCCKLNSDNALKIIKHYNIVIDCTDNIYTRNILNSICAILNMPYMYAAISQFIGQVSVFHFQNGISYDDIICSHENIENCNNNGVIGILPGAVGLFQANEIIKIIVGIPINLSKYMLVYDSLQSDCQKIKLRKHKKKLLSRRELIKYTQSNNPKSFHTILMSNYLIVDIRDSYSSKIYPIDNALRIPMHKIINDTSIDFIKEKSIHYNIYIYCETDSKTDFIIKLLEKNKIIARKYG</sequence>
<dbReference type="GO" id="GO:0008641">
    <property type="term" value="F:ubiquitin-like modifier activating enzyme activity"/>
    <property type="evidence" value="ECO:0007669"/>
    <property type="project" value="InterPro"/>
</dbReference>
<keyword evidence="3" id="KW-0934">Plastid</keyword>
<dbReference type="InterPro" id="IPR000594">
    <property type="entry name" value="ThiF_NAD_FAD-bd"/>
</dbReference>
<dbReference type="EMBL" id="AP012987">
    <property type="protein sequence ID" value="BAO23686.1"/>
    <property type="molecule type" value="Genomic_DNA"/>
</dbReference>
<dbReference type="GO" id="GO:0061504">
    <property type="term" value="P:cyclic threonylcarbamoyladenosine biosynthetic process"/>
    <property type="evidence" value="ECO:0007669"/>
    <property type="project" value="TreeGrafter"/>
</dbReference>
<proteinExistence type="predicted"/>
<dbReference type="SUPFAM" id="SSF69572">
    <property type="entry name" value="Activating enzymes of the ubiquitin-like proteins"/>
    <property type="match status" value="1"/>
</dbReference>
<dbReference type="Pfam" id="PF00899">
    <property type="entry name" value="ThiF"/>
    <property type="match status" value="1"/>
</dbReference>
<dbReference type="PANTHER" id="PTHR43267">
    <property type="entry name" value="TRNA THREONYLCARBAMOYLADENOSINE DEHYDRATASE"/>
    <property type="match status" value="1"/>
</dbReference>
<evidence type="ECO:0000313" key="3">
    <source>
        <dbReference type="EMBL" id="BAO23686.1"/>
    </source>
</evidence>
<feature type="domain" description="THIF-type NAD/FAD binding fold" evidence="2">
    <location>
        <begin position="17"/>
        <end position="246"/>
    </location>
</feature>
<dbReference type="GeneID" id="17964025"/>
<dbReference type="Gene3D" id="3.40.50.720">
    <property type="entry name" value="NAD(P)-binding Rossmann-like Domain"/>
    <property type="match status" value="1"/>
</dbReference>